<organism evidence="1 2">
    <name type="scientific">Coniosporium uncinatum</name>
    <dbReference type="NCBI Taxonomy" id="93489"/>
    <lineage>
        <taxon>Eukaryota</taxon>
        <taxon>Fungi</taxon>
        <taxon>Dikarya</taxon>
        <taxon>Ascomycota</taxon>
        <taxon>Pezizomycotina</taxon>
        <taxon>Dothideomycetes</taxon>
        <taxon>Dothideomycetes incertae sedis</taxon>
        <taxon>Coniosporium</taxon>
    </lineage>
</organism>
<name>A0ACC3D095_9PEZI</name>
<dbReference type="EMBL" id="JAWDJW010009131">
    <property type="protein sequence ID" value="KAK3059758.1"/>
    <property type="molecule type" value="Genomic_DNA"/>
</dbReference>
<feature type="non-terminal residue" evidence="1">
    <location>
        <position position="195"/>
    </location>
</feature>
<comment type="caution">
    <text evidence="1">The sequence shown here is derived from an EMBL/GenBank/DDBJ whole genome shotgun (WGS) entry which is preliminary data.</text>
</comment>
<protein>
    <submittedName>
        <fullName evidence="1">Uncharacterized protein</fullName>
    </submittedName>
</protein>
<keyword evidence="2" id="KW-1185">Reference proteome</keyword>
<gene>
    <name evidence="1" type="ORF">LTS18_010111</name>
</gene>
<evidence type="ECO:0000313" key="1">
    <source>
        <dbReference type="EMBL" id="KAK3059758.1"/>
    </source>
</evidence>
<reference evidence="1" key="1">
    <citation type="submission" date="2024-09" db="EMBL/GenBank/DDBJ databases">
        <title>Black Yeasts Isolated from many extreme environments.</title>
        <authorList>
            <person name="Coleine C."/>
            <person name="Stajich J.E."/>
            <person name="Selbmann L."/>
        </authorList>
    </citation>
    <scope>NUCLEOTIDE SEQUENCE</scope>
    <source>
        <strain evidence="1">CCFEE 5737</strain>
    </source>
</reference>
<evidence type="ECO:0000313" key="2">
    <source>
        <dbReference type="Proteomes" id="UP001186974"/>
    </source>
</evidence>
<dbReference type="Proteomes" id="UP001186974">
    <property type="component" value="Unassembled WGS sequence"/>
</dbReference>
<accession>A0ACC3D095</accession>
<proteinExistence type="predicted"/>
<sequence>MRTPSSDMPPPSTSRLRGPQPIIDSLESSRNHSDEALESPDIVDRPTTAPHTVDPQPSMIFPNKLDAVEDFRSPERKSSNQQNDSTLPRPGLPRAKSDFGPRREDRAKGDDEESASAADGEWGIRHGFETQLASEEHNNLLTSNFFMYFTEKRHETGGLPKREEHAKLDWRMKDRLKTVSAVLALCLNIGVDPPD</sequence>